<organism evidence="9 10">
    <name type="scientific">Methanothermococcus okinawensis</name>
    <dbReference type="NCBI Taxonomy" id="155863"/>
    <lineage>
        <taxon>Archaea</taxon>
        <taxon>Methanobacteriati</taxon>
        <taxon>Methanobacteriota</taxon>
        <taxon>Methanomada group</taxon>
        <taxon>Methanococci</taxon>
        <taxon>Methanococcales</taxon>
        <taxon>Methanococcaceae</taxon>
        <taxon>Methanothermococcus</taxon>
    </lineage>
</organism>
<dbReference type="Proteomes" id="UP000618343">
    <property type="component" value="Unassembled WGS sequence"/>
</dbReference>
<feature type="coiled-coil region" evidence="7">
    <location>
        <begin position="6"/>
        <end position="33"/>
    </location>
</feature>
<dbReference type="GO" id="GO:0006457">
    <property type="term" value="P:protein folding"/>
    <property type="evidence" value="ECO:0007669"/>
    <property type="project" value="UniProtKB-UniRule"/>
</dbReference>
<evidence type="ECO:0000256" key="6">
    <source>
        <dbReference type="NCBIfam" id="TIGR00293"/>
    </source>
</evidence>
<dbReference type="NCBIfam" id="TIGR00293">
    <property type="entry name" value="prefoldin subunit alpha"/>
    <property type="match status" value="1"/>
</dbReference>
<dbReference type="GO" id="GO:0051082">
    <property type="term" value="F:unfolded protein binding"/>
    <property type="evidence" value="ECO:0007669"/>
    <property type="project" value="UniProtKB-UniRule"/>
</dbReference>
<evidence type="ECO:0000256" key="3">
    <source>
        <dbReference type="ARBA" id="ARBA00023186"/>
    </source>
</evidence>
<dbReference type="GO" id="GO:0016272">
    <property type="term" value="C:prefoldin complex"/>
    <property type="evidence" value="ECO:0007669"/>
    <property type="project" value="UniProtKB-UniRule"/>
</dbReference>
<comment type="similarity">
    <text evidence="5">Belongs to the prefoldin alpha subunit family.</text>
</comment>
<dbReference type="Proteomes" id="UP000643554">
    <property type="component" value="Unassembled WGS sequence"/>
</dbReference>
<dbReference type="InterPro" id="IPR009053">
    <property type="entry name" value="Prefoldin"/>
</dbReference>
<keyword evidence="3 5" id="KW-0143">Chaperone</keyword>
<keyword evidence="7" id="KW-0175">Coiled coil</keyword>
<evidence type="ECO:0000256" key="4">
    <source>
        <dbReference type="ARBA" id="ARBA00025077"/>
    </source>
</evidence>
<dbReference type="EMBL" id="DQUI01000058">
    <property type="protein sequence ID" value="HIP84434.1"/>
    <property type="molecule type" value="Genomic_DNA"/>
</dbReference>
<dbReference type="SUPFAM" id="SSF46579">
    <property type="entry name" value="Prefoldin"/>
    <property type="match status" value="1"/>
</dbReference>
<dbReference type="HAMAP" id="MF_00308">
    <property type="entry name" value="PfdA"/>
    <property type="match status" value="1"/>
</dbReference>
<comment type="subunit">
    <text evidence="2 5">Heterohexamer of two alpha and four beta subunits.</text>
</comment>
<dbReference type="GO" id="GO:0005737">
    <property type="term" value="C:cytoplasm"/>
    <property type="evidence" value="ECO:0007669"/>
    <property type="project" value="UniProtKB-SubCell"/>
</dbReference>
<comment type="caution">
    <text evidence="9">The sequence shown here is derived from an EMBL/GenBank/DDBJ whole genome shotgun (WGS) entry which is preliminary data.</text>
</comment>
<proteinExistence type="inferred from homology"/>
<comment type="function">
    <text evidence="4 5">Molecular chaperone capable of stabilizing a range of proteins. Seems to fulfill an ATP-independent, HSP70-like function in archaeal de novo protein folding.</text>
</comment>
<dbReference type="Gene3D" id="1.10.287.370">
    <property type="match status" value="1"/>
</dbReference>
<accession>A0A832ZIF1</accession>
<evidence type="ECO:0000313" key="8">
    <source>
        <dbReference type="EMBL" id="HIP84434.1"/>
    </source>
</evidence>
<evidence type="ECO:0000313" key="10">
    <source>
        <dbReference type="Proteomes" id="UP000618343"/>
    </source>
</evidence>
<feature type="coiled-coil region" evidence="7">
    <location>
        <begin position="87"/>
        <end position="129"/>
    </location>
</feature>
<evidence type="ECO:0000256" key="1">
    <source>
        <dbReference type="ARBA" id="ARBA00010048"/>
    </source>
</evidence>
<dbReference type="CDD" id="cd23160">
    <property type="entry name" value="Prefoldin_alpha_GimC"/>
    <property type="match status" value="1"/>
</dbReference>
<gene>
    <name evidence="5" type="primary">pfdA</name>
    <name evidence="8" type="ORF">EYH15_02980</name>
    <name evidence="9" type="ORF">EYH21_00530</name>
</gene>
<dbReference type="Pfam" id="PF02996">
    <property type="entry name" value="Prefoldin"/>
    <property type="match status" value="1"/>
</dbReference>
<protein>
    <recommendedName>
        <fullName evidence="5 6">Prefoldin subunit alpha</fullName>
    </recommendedName>
    <alternativeName>
        <fullName evidence="5">GimC subunit alpha</fullName>
    </alternativeName>
</protein>
<dbReference type="InterPro" id="IPR004127">
    <property type="entry name" value="Prefoldin_subunit_alpha"/>
</dbReference>
<comment type="similarity">
    <text evidence="1">Belongs to the prefoldin subunit alpha family.</text>
</comment>
<dbReference type="InterPro" id="IPR011599">
    <property type="entry name" value="PFD_alpha_archaea"/>
</dbReference>
<keyword evidence="5" id="KW-0963">Cytoplasm</keyword>
<evidence type="ECO:0000256" key="7">
    <source>
        <dbReference type="SAM" id="Coils"/>
    </source>
</evidence>
<evidence type="ECO:0000256" key="2">
    <source>
        <dbReference type="ARBA" id="ARBA00011716"/>
    </source>
</evidence>
<comment type="subcellular location">
    <subcellularLocation>
        <location evidence="5">Cytoplasm</location>
    </subcellularLocation>
</comment>
<dbReference type="AlphaFoldDB" id="A0A832ZIF1"/>
<sequence>MKNEEIQRQLYQLEVYKQQLSRLQEELGKIELLKLELLKSIASMEGLKQSKEVLLPLGGGAFAKAVVEDSDKVIINAGIDIFVEKPIDGAIKDLKETCEELEKAENKIKEQIAKTLAAIEQLQKELESKISVVEKGQVSESS</sequence>
<name>A0A832ZIF1_9EURY</name>
<reference evidence="9" key="1">
    <citation type="journal article" date="2020" name="ISME J.">
        <title>Gammaproteobacteria mediating utilization of methyl-, sulfur- and petroleum organic compounds in deep ocean hydrothermal plumes.</title>
        <authorList>
            <person name="Zhou Z."/>
            <person name="Liu Y."/>
            <person name="Pan J."/>
            <person name="Cron B.R."/>
            <person name="Toner B.M."/>
            <person name="Anantharaman K."/>
            <person name="Breier J.A."/>
            <person name="Dick G.J."/>
            <person name="Li M."/>
        </authorList>
    </citation>
    <scope>NUCLEOTIDE SEQUENCE</scope>
    <source>
        <strain evidence="8">SZUA-1453</strain>
        <strain evidence="9">SZUA-1471</strain>
    </source>
</reference>
<evidence type="ECO:0000313" key="9">
    <source>
        <dbReference type="EMBL" id="HIP90778.1"/>
    </source>
</evidence>
<dbReference type="EMBL" id="DQUO01000002">
    <property type="protein sequence ID" value="HIP90778.1"/>
    <property type="molecule type" value="Genomic_DNA"/>
</dbReference>
<evidence type="ECO:0000256" key="5">
    <source>
        <dbReference type="HAMAP-Rule" id="MF_00308"/>
    </source>
</evidence>